<proteinExistence type="predicted"/>
<keyword evidence="4" id="KW-1185">Reference proteome</keyword>
<reference evidence="4" key="1">
    <citation type="journal article" date="2019" name="Int. J. Syst. Evol. Microbiol.">
        <title>The Global Catalogue of Microorganisms (GCM) 10K type strain sequencing project: providing services to taxonomists for standard genome sequencing and annotation.</title>
        <authorList>
            <consortium name="The Broad Institute Genomics Platform"/>
            <consortium name="The Broad Institute Genome Sequencing Center for Infectious Disease"/>
            <person name="Wu L."/>
            <person name="Ma J."/>
        </authorList>
    </citation>
    <scope>NUCLEOTIDE SEQUENCE [LARGE SCALE GENOMIC DNA]</scope>
    <source>
        <strain evidence="4">2902at01</strain>
    </source>
</reference>
<keyword evidence="1" id="KW-0472">Membrane</keyword>
<evidence type="ECO:0000256" key="1">
    <source>
        <dbReference type="SAM" id="Phobius"/>
    </source>
</evidence>
<comment type="caution">
    <text evidence="3">The sequence shown here is derived from an EMBL/GenBank/DDBJ whole genome shotgun (WGS) entry which is preliminary data.</text>
</comment>
<feature type="transmembrane region" description="Helical" evidence="1">
    <location>
        <begin position="305"/>
        <end position="324"/>
    </location>
</feature>
<name>A0ABV8KND4_9ACTN</name>
<feature type="transmembrane region" description="Helical" evidence="1">
    <location>
        <begin position="265"/>
        <end position="285"/>
    </location>
</feature>
<keyword evidence="2" id="KW-0732">Signal</keyword>
<feature type="chain" id="PRO_5046791642" evidence="2">
    <location>
        <begin position="38"/>
        <end position="386"/>
    </location>
</feature>
<evidence type="ECO:0000313" key="4">
    <source>
        <dbReference type="Proteomes" id="UP001595868"/>
    </source>
</evidence>
<feature type="transmembrane region" description="Helical" evidence="1">
    <location>
        <begin position="336"/>
        <end position="355"/>
    </location>
</feature>
<protein>
    <submittedName>
        <fullName evidence="3">Uncharacterized protein</fullName>
    </submittedName>
</protein>
<dbReference type="Proteomes" id="UP001595868">
    <property type="component" value="Unassembled WGS sequence"/>
</dbReference>
<sequence>MTWPAYAGRHLVGRLGLLLATATIAVLGVAAPAWAHASDAPDGTDYRTGVIGPAPAVPGLTARTVESGARLELTNRTGRTVEVLGYRGEPYLEIRPDGVYENVHSPATYLNQTLDGDTAVPTTADPALPPRWRRIGTEPVARWHDRRTHWTEETAPDQVRAAPDRPHRIRDWVVPLRDGTTVVELRGILDWLPPPDPAAWWAYALLGALAVAGLSLLPTRGPLLVAAPAVLVGLAGLGAVALAVGRQLDGPTGGVGTVLGGLFGGQLWTTLSGLAALAAAGHALARRPTTAGHAPARGSTADFALAMAGTCLAVFGGVLNAGVFTRSVAPVPWPGSAARTLVALVIAVGAGTAAGRALRLHAAGRAGALRSGVAARRAAATAGSKP</sequence>
<keyword evidence="1" id="KW-1133">Transmembrane helix</keyword>
<keyword evidence="1" id="KW-0812">Transmembrane</keyword>
<feature type="signal peptide" evidence="2">
    <location>
        <begin position="1"/>
        <end position="37"/>
    </location>
</feature>
<dbReference type="EMBL" id="JBHSBN010000010">
    <property type="protein sequence ID" value="MFC4107534.1"/>
    <property type="molecule type" value="Genomic_DNA"/>
</dbReference>
<evidence type="ECO:0000256" key="2">
    <source>
        <dbReference type="SAM" id="SignalP"/>
    </source>
</evidence>
<evidence type="ECO:0000313" key="3">
    <source>
        <dbReference type="EMBL" id="MFC4107534.1"/>
    </source>
</evidence>
<feature type="transmembrane region" description="Helical" evidence="1">
    <location>
        <begin position="198"/>
        <end position="217"/>
    </location>
</feature>
<organism evidence="3 4">
    <name type="scientific">Micromonospora zhanjiangensis</name>
    <dbReference type="NCBI Taxonomy" id="1522057"/>
    <lineage>
        <taxon>Bacteria</taxon>
        <taxon>Bacillati</taxon>
        <taxon>Actinomycetota</taxon>
        <taxon>Actinomycetes</taxon>
        <taxon>Micromonosporales</taxon>
        <taxon>Micromonosporaceae</taxon>
        <taxon>Micromonospora</taxon>
    </lineage>
</organism>
<dbReference type="RefSeq" id="WP_377546558.1">
    <property type="nucleotide sequence ID" value="NZ_JBHSBN010000010.1"/>
</dbReference>
<feature type="transmembrane region" description="Helical" evidence="1">
    <location>
        <begin position="224"/>
        <end position="245"/>
    </location>
</feature>
<accession>A0ABV8KND4</accession>
<gene>
    <name evidence="3" type="ORF">ACFOX0_16585</name>
</gene>